<protein>
    <recommendedName>
        <fullName evidence="3">ABM domain-containing protein</fullName>
    </recommendedName>
</protein>
<dbReference type="RefSeq" id="WP_152216921.1">
    <property type="nucleotide sequence ID" value="NZ_WESC01000012.1"/>
</dbReference>
<evidence type="ECO:0008006" key="3">
    <source>
        <dbReference type="Google" id="ProtNLM"/>
    </source>
</evidence>
<dbReference type="EMBL" id="WESC01000012">
    <property type="protein sequence ID" value="KAB7739249.1"/>
    <property type="molecule type" value="Genomic_DNA"/>
</dbReference>
<dbReference type="Gene3D" id="3.30.70.100">
    <property type="match status" value="1"/>
</dbReference>
<comment type="caution">
    <text evidence="1">The sequence shown here is derived from an EMBL/GenBank/DDBJ whole genome shotgun (WGS) entry which is preliminary data.</text>
</comment>
<organism evidence="1 2">
    <name type="scientific">Parvibaculum sedimenti</name>
    <dbReference type="NCBI Taxonomy" id="2608632"/>
    <lineage>
        <taxon>Bacteria</taxon>
        <taxon>Pseudomonadati</taxon>
        <taxon>Pseudomonadota</taxon>
        <taxon>Alphaproteobacteria</taxon>
        <taxon>Hyphomicrobiales</taxon>
        <taxon>Parvibaculaceae</taxon>
        <taxon>Parvibaculum</taxon>
    </lineage>
</organism>
<name>A0A6N6VG64_9HYPH</name>
<gene>
    <name evidence="1" type="ORF">F2P47_13605</name>
</gene>
<reference evidence="1 2" key="1">
    <citation type="submission" date="2019-09" db="EMBL/GenBank/DDBJ databases">
        <title>Parvibaculum sedimenti sp. nov., isolated from sediment.</title>
        <authorList>
            <person name="Wang Y."/>
        </authorList>
    </citation>
    <scope>NUCLEOTIDE SEQUENCE [LARGE SCALE GENOMIC DNA]</scope>
    <source>
        <strain evidence="1 2">HXT-9</strain>
    </source>
</reference>
<evidence type="ECO:0000313" key="1">
    <source>
        <dbReference type="EMBL" id="KAB7739249.1"/>
    </source>
</evidence>
<dbReference type="InterPro" id="IPR011008">
    <property type="entry name" value="Dimeric_a/b-barrel"/>
</dbReference>
<dbReference type="Proteomes" id="UP000468901">
    <property type="component" value="Unassembled WGS sequence"/>
</dbReference>
<sequence>MAVAYLLFYKTSKPVDILTQLRAYKERELDRSPPAGLRHARILTGTDGKSVAFYTEWDDAEGLEEMRDSVPWEACIDINDVHADSHEEKVFEIA</sequence>
<proteinExistence type="predicted"/>
<dbReference type="AlphaFoldDB" id="A0A6N6VG64"/>
<keyword evidence="2" id="KW-1185">Reference proteome</keyword>
<evidence type="ECO:0000313" key="2">
    <source>
        <dbReference type="Proteomes" id="UP000468901"/>
    </source>
</evidence>
<accession>A0A6N6VG64</accession>
<dbReference type="SUPFAM" id="SSF54909">
    <property type="entry name" value="Dimeric alpha+beta barrel"/>
    <property type="match status" value="1"/>
</dbReference>